<dbReference type="EMBL" id="MFSQ01000027">
    <property type="protein sequence ID" value="OGI41238.1"/>
    <property type="molecule type" value="Genomic_DNA"/>
</dbReference>
<protein>
    <submittedName>
        <fullName evidence="2">Uncharacterized protein</fullName>
    </submittedName>
</protein>
<feature type="transmembrane region" description="Helical" evidence="1">
    <location>
        <begin position="41"/>
        <end position="67"/>
    </location>
</feature>
<sequence>MINRSIGCSVAATTIRAIGAFRTLGSFDSFNTLRPLRTFHALWLLGTFNTLLALRICCFARGAIMLFTKPFLILTKTTLSI</sequence>
<reference evidence="2 3" key="1">
    <citation type="journal article" date="2016" name="Nat. Commun.">
        <title>Thousands of microbial genomes shed light on interconnected biogeochemical processes in an aquifer system.</title>
        <authorList>
            <person name="Anantharaman K."/>
            <person name="Brown C.T."/>
            <person name="Hug L.A."/>
            <person name="Sharon I."/>
            <person name="Castelle C.J."/>
            <person name="Probst A.J."/>
            <person name="Thomas B.C."/>
            <person name="Singh A."/>
            <person name="Wilkins M.J."/>
            <person name="Karaoz U."/>
            <person name="Brodie E.L."/>
            <person name="Williams K.H."/>
            <person name="Hubbard S.S."/>
            <person name="Banfield J.F."/>
        </authorList>
    </citation>
    <scope>NUCLEOTIDE SEQUENCE [LARGE SCALE GENOMIC DNA]</scope>
</reference>
<keyword evidence="1" id="KW-0472">Membrane</keyword>
<proteinExistence type="predicted"/>
<name>A0A1F6T7Z4_9PROT</name>
<dbReference type="Proteomes" id="UP000178379">
    <property type="component" value="Unassembled WGS sequence"/>
</dbReference>
<keyword evidence="1" id="KW-0812">Transmembrane</keyword>
<evidence type="ECO:0000313" key="2">
    <source>
        <dbReference type="EMBL" id="OGI41238.1"/>
    </source>
</evidence>
<accession>A0A1F6T7Z4</accession>
<keyword evidence="1" id="KW-1133">Transmembrane helix</keyword>
<gene>
    <name evidence="2" type="ORF">A2140_04415</name>
</gene>
<evidence type="ECO:0000256" key="1">
    <source>
        <dbReference type="SAM" id="Phobius"/>
    </source>
</evidence>
<organism evidence="2 3">
    <name type="scientific">Candidatus Muproteobacteria bacterium RBG_16_62_13</name>
    <dbReference type="NCBI Taxonomy" id="1817756"/>
    <lineage>
        <taxon>Bacteria</taxon>
        <taxon>Pseudomonadati</taxon>
        <taxon>Pseudomonadota</taxon>
        <taxon>Candidatus Muproteobacteria</taxon>
    </lineage>
</organism>
<comment type="caution">
    <text evidence="2">The sequence shown here is derived from an EMBL/GenBank/DDBJ whole genome shotgun (WGS) entry which is preliminary data.</text>
</comment>
<evidence type="ECO:0000313" key="3">
    <source>
        <dbReference type="Proteomes" id="UP000178379"/>
    </source>
</evidence>
<dbReference type="AlphaFoldDB" id="A0A1F6T7Z4"/>